<dbReference type="Proteomes" id="UP001189429">
    <property type="component" value="Unassembled WGS sequence"/>
</dbReference>
<accession>A0ABN9ULN8</accession>
<comment type="similarity">
    <text evidence="1">Belongs to the glycosyltransferase 47 family.</text>
</comment>
<sequence length="979" mass="107446">MQPVTGEVARPANGYMEQQALDGAVQAKLAAALAGSATRFFVGVRGSGQNRSGKISVQIKADPDRCQLAAEWPLLAERVLLRGWHAWRAQHIVVSGTYTYDSMRVATYNPMHAAYHDRIIDISTALKALLDTFPEQPLYVDNMYEHMRAYRMRMLGRRRELREKMVDCKGEEEFLDVCEDLKDVPFAIATVRQQTMTMETSDGTLDIRSTTGEPGLERDKKEARQEGGARGKGGKAKDGESTDIREALVTVQKLVLRNSQENRDMMNGIFDFWLVPGSSAMVTAGADTGLDYNNTVKRLGKGHGQGPPHVHIAMAVVEKAVEVLDEQDKWQAESKLLLKEWVGAASGEHGQRLVDATFSMFRIKKAYQRESDLEEMYKVMFGIRPLVDFKTALRLAEAPSEVIAQVRQFQPALLREALNHAWFLQKGVMPMGAGPKTELERAVEAQLKQLIKQGTLKRIRFNLTIYDEMPPLAATARLPERQQADDSHIEDFLAAAARPKFHMLLGATPGGGGRLLSSDFPKEPWLDALRLDFGAAAEAPLPARGRGSARPGGGVRIFVHEVPGCAGEAVLQEFLAAGGFGWPQALRLHAEHAAAVHRAAKLDSGAVVADEAEATVFYIPAFFGLLVERFLDTQDTAHLNCISETWHGLPERIFLRNAGYDHFISAGTCHPYSICGTMECDVTVYHPFAGNVMVLAGGVRDLGHPDFAFEPAAMYRLLRFITVPFPVALDCQRLADLADASHERPVAVAFLGSENWSGFGLRTDSARRPAGTAWPRELPVSGPLASENSRARRIFREMYADERWGAHGDPRVDIRILPDGGSGEAARAAALGAGGNGTGSGSSDGAIGDLYARSQFCLVLPGHIYDLGRRAYDAMSRGCLPVIVAVTPMHVSVPFAWQLPWHELAVFATVETPEDAARVVRALVAATESEEGRARISERRAALVGHAPELFWAPAGRPTRTARPARRRRRLASCASWRS</sequence>
<organism evidence="4 5">
    <name type="scientific">Prorocentrum cordatum</name>
    <dbReference type="NCBI Taxonomy" id="2364126"/>
    <lineage>
        <taxon>Eukaryota</taxon>
        <taxon>Sar</taxon>
        <taxon>Alveolata</taxon>
        <taxon>Dinophyceae</taxon>
        <taxon>Prorocentrales</taxon>
        <taxon>Prorocentraceae</taxon>
        <taxon>Prorocentrum</taxon>
    </lineage>
</organism>
<feature type="compositionally biased region" description="Basic and acidic residues" evidence="2">
    <location>
        <begin position="215"/>
        <end position="241"/>
    </location>
</feature>
<dbReference type="InterPro" id="IPR004263">
    <property type="entry name" value="Exostosin"/>
</dbReference>
<dbReference type="EMBL" id="CAUYUJ010016013">
    <property type="protein sequence ID" value="CAK0860790.1"/>
    <property type="molecule type" value="Genomic_DNA"/>
</dbReference>
<feature type="compositionally biased region" description="Polar residues" evidence="2">
    <location>
        <begin position="201"/>
        <end position="212"/>
    </location>
</feature>
<protein>
    <recommendedName>
        <fullName evidence="3">Exostosin GT47 domain-containing protein</fullName>
    </recommendedName>
</protein>
<dbReference type="PANTHER" id="PTHR11062:SF281">
    <property type="entry name" value="EXOSTOSIN-LIKE 2"/>
    <property type="match status" value="1"/>
</dbReference>
<feature type="non-terminal residue" evidence="4">
    <location>
        <position position="979"/>
    </location>
</feature>
<name>A0ABN9ULN8_9DINO</name>
<evidence type="ECO:0000259" key="3">
    <source>
        <dbReference type="Pfam" id="PF03016"/>
    </source>
</evidence>
<evidence type="ECO:0000256" key="1">
    <source>
        <dbReference type="ARBA" id="ARBA00010271"/>
    </source>
</evidence>
<evidence type="ECO:0000313" key="4">
    <source>
        <dbReference type="EMBL" id="CAK0860790.1"/>
    </source>
</evidence>
<comment type="caution">
    <text evidence="4">The sequence shown here is derived from an EMBL/GenBank/DDBJ whole genome shotgun (WGS) entry which is preliminary data.</text>
</comment>
<gene>
    <name evidence="4" type="ORF">PCOR1329_LOCUS49657</name>
</gene>
<feature type="domain" description="Exostosin GT47" evidence="3">
    <location>
        <begin position="554"/>
        <end position="923"/>
    </location>
</feature>
<dbReference type="Pfam" id="PF03016">
    <property type="entry name" value="Exostosin_GT47"/>
    <property type="match status" value="1"/>
</dbReference>
<proteinExistence type="inferred from homology"/>
<evidence type="ECO:0000256" key="2">
    <source>
        <dbReference type="SAM" id="MobiDB-lite"/>
    </source>
</evidence>
<reference evidence="4" key="1">
    <citation type="submission" date="2023-10" db="EMBL/GenBank/DDBJ databases">
        <authorList>
            <person name="Chen Y."/>
            <person name="Shah S."/>
            <person name="Dougan E. K."/>
            <person name="Thang M."/>
            <person name="Chan C."/>
        </authorList>
    </citation>
    <scope>NUCLEOTIDE SEQUENCE [LARGE SCALE GENOMIC DNA]</scope>
</reference>
<keyword evidence="5" id="KW-1185">Reference proteome</keyword>
<feature type="region of interest" description="Disordered" evidence="2">
    <location>
        <begin position="201"/>
        <end position="241"/>
    </location>
</feature>
<dbReference type="PANTHER" id="PTHR11062">
    <property type="entry name" value="EXOSTOSIN HEPARAN SULFATE GLYCOSYLTRANSFERASE -RELATED"/>
    <property type="match status" value="1"/>
</dbReference>
<evidence type="ECO:0000313" key="5">
    <source>
        <dbReference type="Proteomes" id="UP001189429"/>
    </source>
</evidence>
<dbReference type="InterPro" id="IPR040911">
    <property type="entry name" value="Exostosin_GT47"/>
</dbReference>